<feature type="compositionally biased region" description="Low complexity" evidence="1">
    <location>
        <begin position="246"/>
        <end position="256"/>
    </location>
</feature>
<evidence type="ECO:0000256" key="2">
    <source>
        <dbReference type="SAM" id="Phobius"/>
    </source>
</evidence>
<keyword evidence="2" id="KW-1133">Transmembrane helix</keyword>
<dbReference type="KEGG" id="sci:B446_29625"/>
<name>S5V4Q5_STRC3</name>
<keyword evidence="4" id="KW-1185">Reference proteome</keyword>
<dbReference type="EMBL" id="CP006259">
    <property type="protein sequence ID" value="AGS72731.1"/>
    <property type="molecule type" value="Genomic_DNA"/>
</dbReference>
<feature type="compositionally biased region" description="Low complexity" evidence="1">
    <location>
        <begin position="291"/>
        <end position="304"/>
    </location>
</feature>
<feature type="transmembrane region" description="Helical" evidence="2">
    <location>
        <begin position="462"/>
        <end position="481"/>
    </location>
</feature>
<keyword evidence="2" id="KW-0472">Membrane</keyword>
<protein>
    <recommendedName>
        <fullName evidence="5">Serine/threonine protein kinase</fullName>
    </recommendedName>
</protein>
<dbReference type="Gene3D" id="1.10.510.10">
    <property type="entry name" value="Transferase(Phosphotransferase) domain 1"/>
    <property type="match status" value="1"/>
</dbReference>
<evidence type="ECO:0000313" key="4">
    <source>
        <dbReference type="Proteomes" id="UP000015423"/>
    </source>
</evidence>
<keyword evidence="2" id="KW-0812">Transmembrane</keyword>
<reference evidence="4" key="1">
    <citation type="submission" date="2012-10" db="EMBL/GenBank/DDBJ databases">
        <title>The complete genome sequence of Streptomyces collinus Tu 365.</title>
        <authorList>
            <person name="Ruckert C."/>
            <person name="Szczepanowski R."/>
            <person name="Goesmann A."/>
            <person name="Pross E.K."/>
            <person name="Musiol E.M."/>
            <person name="Blin K."/>
            <person name="Wohlleben W."/>
            <person name="Puhler A."/>
            <person name="Weber T."/>
            <person name="Kalinowski J."/>
        </authorList>
    </citation>
    <scope>NUCLEOTIDE SEQUENCE [LARGE SCALE GENOMIC DNA]</scope>
    <source>
        <strain evidence="4">DSM 40733 / Tue 365</strain>
    </source>
</reference>
<dbReference type="STRING" id="1214242.B446_29625"/>
<dbReference type="PATRIC" id="fig|1214242.5.peg.6068"/>
<dbReference type="InterPro" id="IPR011009">
    <property type="entry name" value="Kinase-like_dom_sf"/>
</dbReference>
<evidence type="ECO:0000256" key="1">
    <source>
        <dbReference type="SAM" id="MobiDB-lite"/>
    </source>
</evidence>
<dbReference type="SUPFAM" id="SSF56112">
    <property type="entry name" value="Protein kinase-like (PK-like)"/>
    <property type="match status" value="1"/>
</dbReference>
<evidence type="ECO:0008006" key="5">
    <source>
        <dbReference type="Google" id="ProtNLM"/>
    </source>
</evidence>
<dbReference type="HOGENOM" id="CLU_463735_0_0_11"/>
<dbReference type="RefSeq" id="WP_020943141.1">
    <property type="nucleotide sequence ID" value="NC_021985.1"/>
</dbReference>
<sequence length="588" mass="59946">MTTATAVAGRPLSGWSRETPLGTRYALLPGRAGEQALGALRVDRALLAPEGARERLAAAVLATARLRLPGALGTVDLVAEAGEVWLLTDRPPAPTLADVLSAGAPGPDAGSAASVLNETAQTLLALHGAGLAHGSLGPATVVLAPNGTALLTETGLAAVLGDEVMPGDAAPPPAGHRAADTTAWAALARTLAAAWTGPSTPAAELFARCATAAESQGLMAARAALLSGRAALPTDFLQRTALRAAAAASTPDLTSPRTPRPGPAAEPPDRTSPRTAQPCPAAEPPELPHVPSARTPRTPPAAASPRPPHPTGPRRTPVPSVVAGTAHTGSVADTAPAPPTKDRAAEPAAPGDRTPPGAPSQRATPAAVPADADADADADAAERLTGAGHGQGHRPVRQDAQATVLGKRNRPSSVRVRDGEEPGEILLRFGPGVPVAEQDALRARWRGAEAVPAPARRRRRGGGLVIVAVAAVAAVLLWLLLRPDPAPGVLAVRVQAPAGVLHCGGTADLVGVVTTDGRGGPVTYRWLRGDGQDSGELVHLARRGERRVRVHLRWTVRGPGRFRGTARLRVADRRSPVEAKGGFTYACP</sequence>
<dbReference type="eggNOG" id="COG0515">
    <property type="taxonomic scope" value="Bacteria"/>
</dbReference>
<proteinExistence type="predicted"/>
<gene>
    <name evidence="3" type="ORF">B446_29625</name>
</gene>
<dbReference type="Proteomes" id="UP000015423">
    <property type="component" value="Chromosome"/>
</dbReference>
<feature type="region of interest" description="Disordered" evidence="1">
    <location>
        <begin position="246"/>
        <end position="419"/>
    </location>
</feature>
<accession>S5V4Q5</accession>
<reference evidence="3 4" key="2">
    <citation type="journal article" date="2013" name="J. Biotechnol.">
        <title>Complete genome sequence of the kirromycin producer Streptomyces collinus Tu 365 consisting of a linear chromosome and two linear plasmids.</title>
        <authorList>
            <person name="Ruckert C."/>
            <person name="Szczepanowski R."/>
            <person name="Albersmeier A."/>
            <person name="Goesmann A."/>
            <person name="Iftime D."/>
            <person name="Musiol E.M."/>
            <person name="Blin K."/>
            <person name="Wohlleben W."/>
            <person name="Puhler A."/>
            <person name="Kalinowski J."/>
            <person name="Weber T."/>
        </authorList>
    </citation>
    <scope>NUCLEOTIDE SEQUENCE [LARGE SCALE GENOMIC DNA]</scope>
    <source>
        <strain evidence="4">DSM 40733 / Tue 365</strain>
    </source>
</reference>
<organism evidence="3 4">
    <name type="scientific">Streptomyces collinus (strain DSM 40733 / Tue 365)</name>
    <dbReference type="NCBI Taxonomy" id="1214242"/>
    <lineage>
        <taxon>Bacteria</taxon>
        <taxon>Bacillati</taxon>
        <taxon>Actinomycetota</taxon>
        <taxon>Actinomycetes</taxon>
        <taxon>Kitasatosporales</taxon>
        <taxon>Streptomycetaceae</taxon>
        <taxon>Streptomyces</taxon>
    </lineage>
</organism>
<evidence type="ECO:0000313" key="3">
    <source>
        <dbReference type="EMBL" id="AGS72731.1"/>
    </source>
</evidence>
<dbReference type="AlphaFoldDB" id="S5V4Q5"/>